<evidence type="ECO:0000256" key="1">
    <source>
        <dbReference type="SAM" id="MobiDB-lite"/>
    </source>
</evidence>
<organism evidence="2">
    <name type="scientific">Percolomonas cosmopolitus</name>
    <dbReference type="NCBI Taxonomy" id="63605"/>
    <lineage>
        <taxon>Eukaryota</taxon>
        <taxon>Discoba</taxon>
        <taxon>Heterolobosea</taxon>
        <taxon>Tetramitia</taxon>
        <taxon>Eutetramitia</taxon>
        <taxon>Percolomonadidae</taxon>
        <taxon>Percolomonas</taxon>
    </lineage>
</organism>
<dbReference type="EMBL" id="HBGD01010819">
    <property type="protein sequence ID" value="CAD9085644.1"/>
    <property type="molecule type" value="Transcribed_RNA"/>
</dbReference>
<feature type="region of interest" description="Disordered" evidence="1">
    <location>
        <begin position="153"/>
        <end position="172"/>
    </location>
</feature>
<accession>A0A7S1KU56</accession>
<reference evidence="2" key="1">
    <citation type="submission" date="2021-01" db="EMBL/GenBank/DDBJ databases">
        <authorList>
            <person name="Corre E."/>
            <person name="Pelletier E."/>
            <person name="Niang G."/>
            <person name="Scheremetjew M."/>
            <person name="Finn R."/>
            <person name="Kale V."/>
            <person name="Holt S."/>
            <person name="Cochrane G."/>
            <person name="Meng A."/>
            <person name="Brown T."/>
            <person name="Cohen L."/>
        </authorList>
    </citation>
    <scope>NUCLEOTIDE SEQUENCE</scope>
    <source>
        <strain evidence="2">WS</strain>
    </source>
</reference>
<feature type="compositionally biased region" description="Basic residues" evidence="1">
    <location>
        <begin position="228"/>
        <end position="243"/>
    </location>
</feature>
<feature type="region of interest" description="Disordered" evidence="1">
    <location>
        <begin position="104"/>
        <end position="148"/>
    </location>
</feature>
<name>A0A7S1KU56_9EUKA</name>
<gene>
    <name evidence="2" type="ORF">PCOS0759_LOCUS8898</name>
</gene>
<feature type="compositionally biased region" description="Low complexity" evidence="1">
    <location>
        <begin position="32"/>
        <end position="60"/>
    </location>
</feature>
<dbReference type="AlphaFoldDB" id="A0A7S1KU56"/>
<feature type="region of interest" description="Disordered" evidence="1">
    <location>
        <begin position="200"/>
        <end position="273"/>
    </location>
</feature>
<sequence>MSSKNISSSSSSSPSLAFLTSPENTLASKELSTTTTTSETHSSSPANGSAADSSASSNGPLEKIHSKKRRESIEMNSEHGTGLNTDDQEEALLLMREARRRKVLEKKQRRMRPLDKDATNERDAKVKRDNDEYTKASALAAGDVHRVDHNIDEETQSSSHTLDDLHSSSVYSDDQISNISSTLTSAATSDLNYSLLSNENDTSSIRRRKRQRREEKPPPIEIRTIVGKTKRRRTTKKSRRHAKNTNEGSSRRRTHHATTTVTLDHSNSQSNQPGITIEQHHEVPSSPTGLASSFYARMLNFIFVLNPYGRVYSTRLEYSKEGRKNFMDFSRKLTLFVIISFGVRMLGYSLHRRWQVQNSETPVSGSITSSGASA</sequence>
<feature type="region of interest" description="Disordered" evidence="1">
    <location>
        <begin position="1"/>
        <end position="87"/>
    </location>
</feature>
<protein>
    <submittedName>
        <fullName evidence="2">Uncharacterized protein</fullName>
    </submittedName>
</protein>
<evidence type="ECO:0000313" key="2">
    <source>
        <dbReference type="EMBL" id="CAD9085644.1"/>
    </source>
</evidence>
<feature type="compositionally biased region" description="Basic and acidic residues" evidence="1">
    <location>
        <begin position="112"/>
        <end position="134"/>
    </location>
</feature>
<feature type="compositionally biased region" description="Low complexity" evidence="1">
    <location>
        <begin position="1"/>
        <end position="15"/>
    </location>
</feature>
<proteinExistence type="predicted"/>
<feature type="compositionally biased region" description="Polar residues" evidence="1">
    <location>
        <begin position="21"/>
        <end position="31"/>
    </location>
</feature>